<gene>
    <name evidence="1" type="ORF">M9Y10_010223</name>
</gene>
<keyword evidence="2" id="KW-1185">Reference proteome</keyword>
<dbReference type="Proteomes" id="UP001470230">
    <property type="component" value="Unassembled WGS sequence"/>
</dbReference>
<sequence length="116" mass="13952">MTNYYQHINDFEDIVPIDNAMPVDVKQLISHCNHTFHKRFYFFSPSEKKFYRYYPDEQQSKELPSKLRTNFISPSYRLTPDISFKSGKKIKDDIIISKHFIKRIEQMDKLILSKAK</sequence>
<protein>
    <submittedName>
        <fullName evidence="1">Uncharacterized protein</fullName>
    </submittedName>
</protein>
<evidence type="ECO:0000313" key="2">
    <source>
        <dbReference type="Proteomes" id="UP001470230"/>
    </source>
</evidence>
<proteinExistence type="predicted"/>
<organism evidence="1 2">
    <name type="scientific">Tritrichomonas musculus</name>
    <dbReference type="NCBI Taxonomy" id="1915356"/>
    <lineage>
        <taxon>Eukaryota</taxon>
        <taxon>Metamonada</taxon>
        <taxon>Parabasalia</taxon>
        <taxon>Tritrichomonadida</taxon>
        <taxon>Tritrichomonadidae</taxon>
        <taxon>Tritrichomonas</taxon>
    </lineage>
</organism>
<dbReference type="EMBL" id="JAPFFF010000015">
    <property type="protein sequence ID" value="KAK8867246.1"/>
    <property type="molecule type" value="Genomic_DNA"/>
</dbReference>
<evidence type="ECO:0000313" key="1">
    <source>
        <dbReference type="EMBL" id="KAK8867246.1"/>
    </source>
</evidence>
<accession>A0ABR2IQR3</accession>
<reference evidence="1 2" key="1">
    <citation type="submission" date="2024-04" db="EMBL/GenBank/DDBJ databases">
        <title>Tritrichomonas musculus Genome.</title>
        <authorList>
            <person name="Alves-Ferreira E."/>
            <person name="Grigg M."/>
            <person name="Lorenzi H."/>
            <person name="Galac M."/>
        </authorList>
    </citation>
    <scope>NUCLEOTIDE SEQUENCE [LARGE SCALE GENOMIC DNA]</scope>
    <source>
        <strain evidence="1 2">EAF2021</strain>
    </source>
</reference>
<comment type="caution">
    <text evidence="1">The sequence shown here is derived from an EMBL/GenBank/DDBJ whole genome shotgun (WGS) entry which is preliminary data.</text>
</comment>
<name>A0ABR2IQR3_9EUKA</name>